<comment type="caution">
    <text evidence="2">The sequence shown here is derived from an EMBL/GenBank/DDBJ whole genome shotgun (WGS) entry which is preliminary data.</text>
</comment>
<dbReference type="Proteomes" id="UP000238908">
    <property type="component" value="Unassembled WGS sequence"/>
</dbReference>
<dbReference type="AlphaFoldDB" id="A0A2S7C1M8"/>
<sequence>MQATYYQYYFTKGNGQKKYWADLRPFLQKYCSWKTPVFKSKFEHAGERLYLIHTVGDQYLFLHTLDKEIIKKIDSKNLTLGDLKTYLAGDSAGFASYLNFREDFFGIACKILSPRGATFSSYINQVSESLKLPYKFHTVALTHQMQRKDISKLSRVGKITVELQRDNQLHEDLVEFISGKTGQNYAEVGPIEITIRPEKRLGNIKAILQGVSSQIGQKGVTDFEARAVTAIADKVIDVYLVGEGAVRHPISGDTDAKIQRDFDKQMNKNALLQEKLKEMRSNANVQKATFADLDNPTKPRA</sequence>
<keyword evidence="1" id="KW-0175">Coiled coil</keyword>
<protein>
    <submittedName>
        <fullName evidence="2">Uncharacterized protein</fullName>
    </submittedName>
</protein>
<name>A0A2S7C1M8_9XANT</name>
<evidence type="ECO:0000256" key="1">
    <source>
        <dbReference type="SAM" id="Coils"/>
    </source>
</evidence>
<proteinExistence type="predicted"/>
<dbReference type="Pfam" id="PF15969">
    <property type="entry name" value="RexA"/>
    <property type="match status" value="1"/>
</dbReference>
<accession>A0A2S7C1M8</accession>
<gene>
    <name evidence="2" type="ORF">XdyCFBP7245_12925</name>
</gene>
<evidence type="ECO:0000313" key="3">
    <source>
        <dbReference type="Proteomes" id="UP000238908"/>
    </source>
</evidence>
<dbReference type="InterPro" id="IPR031894">
    <property type="entry name" value="RexA"/>
</dbReference>
<feature type="coiled-coil region" evidence="1">
    <location>
        <begin position="262"/>
        <end position="289"/>
    </location>
</feature>
<organism evidence="2 3">
    <name type="scientific">Xanthomonas dyei</name>
    <dbReference type="NCBI Taxonomy" id="743699"/>
    <lineage>
        <taxon>Bacteria</taxon>
        <taxon>Pseudomonadati</taxon>
        <taxon>Pseudomonadota</taxon>
        <taxon>Gammaproteobacteria</taxon>
        <taxon>Lysobacterales</taxon>
        <taxon>Lysobacteraceae</taxon>
        <taxon>Xanthomonas</taxon>
    </lineage>
</organism>
<reference evidence="2 3" key="1">
    <citation type="submission" date="2016-08" db="EMBL/GenBank/DDBJ databases">
        <authorList>
            <person name="Seilhamer J.J."/>
        </authorList>
    </citation>
    <scope>NUCLEOTIDE SEQUENCE [LARGE SCALE GENOMIC DNA]</scope>
    <source>
        <strain evidence="2 3">CFBP7245</strain>
    </source>
</reference>
<dbReference type="EMBL" id="MDEE01000018">
    <property type="protein sequence ID" value="PPU55492.1"/>
    <property type="molecule type" value="Genomic_DNA"/>
</dbReference>
<evidence type="ECO:0000313" key="2">
    <source>
        <dbReference type="EMBL" id="PPU55492.1"/>
    </source>
</evidence>
<dbReference type="RefSeq" id="WP_104616023.1">
    <property type="nucleotide sequence ID" value="NZ_JBHLXZ010000016.1"/>
</dbReference>